<dbReference type="Gene3D" id="2.30.330.10">
    <property type="entry name" value="SpoA-like"/>
    <property type="match status" value="1"/>
</dbReference>
<dbReference type="RefSeq" id="WP_163316017.1">
    <property type="nucleotide sequence ID" value="NZ_JAAGAA010000006.1"/>
</dbReference>
<comment type="caution">
    <text evidence="3">The sequence shown here is derived from an EMBL/GenBank/DDBJ whole genome shotgun (WGS) entry which is preliminary data.</text>
</comment>
<feature type="compositionally biased region" description="Low complexity" evidence="1">
    <location>
        <begin position="116"/>
        <end position="128"/>
    </location>
</feature>
<evidence type="ECO:0000313" key="4">
    <source>
        <dbReference type="Proteomes" id="UP000482578"/>
    </source>
</evidence>
<dbReference type="AlphaFoldDB" id="A0A6B2KRU9"/>
<feature type="region of interest" description="Disordered" evidence="1">
    <location>
        <begin position="107"/>
        <end position="141"/>
    </location>
</feature>
<organism evidence="3 4">
    <name type="scientific">Crenobacter caeni</name>
    <dbReference type="NCBI Taxonomy" id="2705474"/>
    <lineage>
        <taxon>Bacteria</taxon>
        <taxon>Pseudomonadati</taxon>
        <taxon>Pseudomonadota</taxon>
        <taxon>Betaproteobacteria</taxon>
        <taxon>Neisseriales</taxon>
        <taxon>Neisseriaceae</taxon>
        <taxon>Crenobacter</taxon>
    </lineage>
</organism>
<protein>
    <recommendedName>
        <fullName evidence="2">Flagellar motor switch protein FliN-like C-terminal domain-containing protein</fullName>
    </recommendedName>
</protein>
<accession>A0A6B2KRU9</accession>
<dbReference type="EMBL" id="JAAGAA010000006">
    <property type="protein sequence ID" value="NDV12803.1"/>
    <property type="molecule type" value="Genomic_DNA"/>
</dbReference>
<evidence type="ECO:0000259" key="2">
    <source>
        <dbReference type="Pfam" id="PF01052"/>
    </source>
</evidence>
<dbReference type="InterPro" id="IPR001543">
    <property type="entry name" value="FliN-like_C"/>
</dbReference>
<name>A0A6B2KRU9_9NEIS</name>
<evidence type="ECO:0000313" key="3">
    <source>
        <dbReference type="EMBL" id="NDV12803.1"/>
    </source>
</evidence>
<feature type="domain" description="Flagellar motor switch protein FliN-like C-terminal" evidence="2">
    <location>
        <begin position="261"/>
        <end position="320"/>
    </location>
</feature>
<sequence>MSKAKIVPPARAHGMQTLDPTTLGRPLHLLPLFHTQLERALSGAVNTLLNRRYRAGFHFCDARAGTAARDERWQWFDDGAGGMLALKLERPLLLAILDYRFGVRSAPKPEAPPAPAADTAAAGEAPGTHSDDAAPAKAPSPAVETAQAVERMADRAAQAVPTETERRLERLLAQHLLPSAHEALAVLGEVRTDATLAALPLPPPRPAAYVVALSMRDEVGGSRGLMRIALDAVAFERLLAVLGEQREKRLPATTDAAFASRLRVELNARLVDKRLPLSDVLALTVGSVLPVKLAARADVQVRERRVFTATVAEHHGRLCLTAFTEADAPASTTGS</sequence>
<dbReference type="InterPro" id="IPR036429">
    <property type="entry name" value="SpoA-like_sf"/>
</dbReference>
<evidence type="ECO:0000256" key="1">
    <source>
        <dbReference type="SAM" id="MobiDB-lite"/>
    </source>
</evidence>
<dbReference type="Pfam" id="PF01052">
    <property type="entry name" value="FliMN_C"/>
    <property type="match status" value="1"/>
</dbReference>
<gene>
    <name evidence="3" type="ORF">GZH52_08295</name>
</gene>
<reference evidence="3 4" key="1">
    <citation type="submission" date="2020-02" db="EMBL/GenBank/DDBJ databases">
        <authorList>
            <person name="Yang Z."/>
        </authorList>
    </citation>
    <scope>NUCLEOTIDE SEQUENCE [LARGE SCALE GENOMIC DNA]</scope>
    <source>
        <strain evidence="3 4">HX-7-9</strain>
    </source>
</reference>
<proteinExistence type="predicted"/>
<dbReference type="Proteomes" id="UP000482578">
    <property type="component" value="Unassembled WGS sequence"/>
</dbReference>
<dbReference type="SUPFAM" id="SSF101801">
    <property type="entry name" value="Surface presentation of antigens (SPOA)"/>
    <property type="match status" value="1"/>
</dbReference>
<keyword evidence="4" id="KW-1185">Reference proteome</keyword>